<comment type="caution">
    <text evidence="4">The sequence shown here is derived from an EMBL/GenBank/DDBJ whole genome shotgun (WGS) entry which is preliminary data.</text>
</comment>
<organism evidence="4 5">
    <name type="scientific">Halobacteriovorax vibrionivorans</name>
    <dbReference type="NCBI Taxonomy" id="2152716"/>
    <lineage>
        <taxon>Bacteria</taxon>
        <taxon>Pseudomonadati</taxon>
        <taxon>Bdellovibrionota</taxon>
        <taxon>Bacteriovoracia</taxon>
        <taxon>Bacteriovoracales</taxon>
        <taxon>Halobacteriovoraceae</taxon>
        <taxon>Halobacteriovorax</taxon>
    </lineage>
</organism>
<keyword evidence="5" id="KW-1185">Reference proteome</keyword>
<feature type="signal peptide" evidence="3">
    <location>
        <begin position="1"/>
        <end position="19"/>
    </location>
</feature>
<name>A0ABY0IJ87_9BACT</name>
<dbReference type="RefSeq" id="WP_114706464.1">
    <property type="nucleotide sequence ID" value="NZ_QDKL01000002.1"/>
</dbReference>
<evidence type="ECO:0000313" key="4">
    <source>
        <dbReference type="EMBL" id="RZF21397.1"/>
    </source>
</evidence>
<feature type="coiled-coil region" evidence="1">
    <location>
        <begin position="52"/>
        <end position="90"/>
    </location>
</feature>
<evidence type="ECO:0000256" key="2">
    <source>
        <dbReference type="SAM" id="MobiDB-lite"/>
    </source>
</evidence>
<evidence type="ECO:0000313" key="5">
    <source>
        <dbReference type="Proteomes" id="UP000443582"/>
    </source>
</evidence>
<evidence type="ECO:0000256" key="1">
    <source>
        <dbReference type="SAM" id="Coils"/>
    </source>
</evidence>
<proteinExistence type="predicted"/>
<gene>
    <name evidence="4" type="ORF">DAY19_06845</name>
</gene>
<feature type="compositionally biased region" description="Basic and acidic residues" evidence="2">
    <location>
        <begin position="127"/>
        <end position="136"/>
    </location>
</feature>
<dbReference type="EMBL" id="QDKL01000002">
    <property type="protein sequence ID" value="RZF21397.1"/>
    <property type="molecule type" value="Genomic_DNA"/>
</dbReference>
<accession>A0ABY0IJ87</accession>
<keyword evidence="3" id="KW-0732">Signal</keyword>
<feature type="chain" id="PRO_5045345153" description="Periplasmic heavy metal sensor" evidence="3">
    <location>
        <begin position="20"/>
        <end position="178"/>
    </location>
</feature>
<evidence type="ECO:0008006" key="6">
    <source>
        <dbReference type="Google" id="ProtNLM"/>
    </source>
</evidence>
<protein>
    <recommendedName>
        <fullName evidence="6">Periplasmic heavy metal sensor</fullName>
    </recommendedName>
</protein>
<feature type="compositionally biased region" description="Basic and acidic residues" evidence="2">
    <location>
        <begin position="147"/>
        <end position="164"/>
    </location>
</feature>
<reference evidence="5" key="1">
    <citation type="journal article" date="2019" name="Int. J. Syst. Evol. Microbiol.">
        <title>Halobacteriovorax valvorus sp. nov., a novel prokaryotic predator isolated from coastal seawater of China.</title>
        <authorList>
            <person name="Chen M.-X."/>
        </authorList>
    </citation>
    <scope>NUCLEOTIDE SEQUENCE [LARGE SCALE GENOMIC DNA]</scope>
    <source>
        <strain evidence="5">BL9</strain>
    </source>
</reference>
<dbReference type="Proteomes" id="UP000443582">
    <property type="component" value="Unassembled WGS sequence"/>
</dbReference>
<evidence type="ECO:0000256" key="3">
    <source>
        <dbReference type="SAM" id="SignalP"/>
    </source>
</evidence>
<feature type="compositionally biased region" description="Basic residues" evidence="2">
    <location>
        <begin position="137"/>
        <end position="146"/>
    </location>
</feature>
<feature type="compositionally biased region" description="Basic residues" evidence="2">
    <location>
        <begin position="165"/>
        <end position="178"/>
    </location>
</feature>
<keyword evidence="1" id="KW-0175">Coiled coil</keyword>
<sequence length="178" mass="21554">MKKFNILILTFLLTFSALAERGGGRGKYRDEEGRRGHRDRHEKVEDFSKDIAKLSKEDIAKLEGEFNKFQKEQMNKRLKLENQIFDLREKFLEQNRSMVLKHIKEMNAIKSKLKFGNKDANKSIRKELKEKSSEFRKKMKELRHKTQRDEIKKLKKEFKSQMKAERKKFREKIKSYRK</sequence>
<feature type="region of interest" description="Disordered" evidence="2">
    <location>
        <begin position="127"/>
        <end position="178"/>
    </location>
</feature>